<proteinExistence type="predicted"/>
<keyword evidence="3" id="KW-1185">Reference proteome</keyword>
<gene>
    <name evidence="2" type="ORF">ECRASSUSDP1_LOCUS20073</name>
</gene>
<comment type="caution">
    <text evidence="2">The sequence shown here is derived from an EMBL/GenBank/DDBJ whole genome shotgun (WGS) entry which is preliminary data.</text>
</comment>
<feature type="transmembrane region" description="Helical" evidence="1">
    <location>
        <begin position="181"/>
        <end position="205"/>
    </location>
</feature>
<evidence type="ECO:0000313" key="2">
    <source>
        <dbReference type="EMBL" id="CAI2378674.1"/>
    </source>
</evidence>
<keyword evidence="1" id="KW-0812">Transmembrane</keyword>
<evidence type="ECO:0000256" key="1">
    <source>
        <dbReference type="SAM" id="Phobius"/>
    </source>
</evidence>
<evidence type="ECO:0000313" key="3">
    <source>
        <dbReference type="Proteomes" id="UP001295684"/>
    </source>
</evidence>
<keyword evidence="1" id="KW-0472">Membrane</keyword>
<dbReference type="Proteomes" id="UP001295684">
    <property type="component" value="Unassembled WGS sequence"/>
</dbReference>
<name>A0AAD1XTM1_EUPCR</name>
<organism evidence="2 3">
    <name type="scientific">Euplotes crassus</name>
    <dbReference type="NCBI Taxonomy" id="5936"/>
    <lineage>
        <taxon>Eukaryota</taxon>
        <taxon>Sar</taxon>
        <taxon>Alveolata</taxon>
        <taxon>Ciliophora</taxon>
        <taxon>Intramacronucleata</taxon>
        <taxon>Spirotrichea</taxon>
        <taxon>Hypotrichia</taxon>
        <taxon>Euplotida</taxon>
        <taxon>Euplotidae</taxon>
        <taxon>Moneuplotes</taxon>
    </lineage>
</organism>
<reference evidence="2" key="1">
    <citation type="submission" date="2023-07" db="EMBL/GenBank/DDBJ databases">
        <authorList>
            <consortium name="AG Swart"/>
            <person name="Singh M."/>
            <person name="Singh A."/>
            <person name="Seah K."/>
            <person name="Emmerich C."/>
        </authorList>
    </citation>
    <scope>NUCLEOTIDE SEQUENCE</scope>
    <source>
        <strain evidence="2">DP1</strain>
    </source>
</reference>
<sequence length="239" mass="28380">MEERNKKIQEVKKMLQEQKIEADQKLTPENLPNLTYSEIVEYNRKNKIGTFMDKEWQVHMDKYQNPLENQSLTKKEKLINGYYSFPNLSRMVTKRIKTAQQDFEFLQQFLKSKDNKFLTLEDQDQEDLTDDKQIEDRLIFKKIVSKANFYVYSYTLLFYSSSILLFLRTTFSNTMKLHAKIVFAPFIFFIGGLLSTNSTSIALILNARRIMKPLKEKPDSDLGKQYAEHVESKKDIYYE</sequence>
<accession>A0AAD1XTM1</accession>
<feature type="transmembrane region" description="Helical" evidence="1">
    <location>
        <begin position="149"/>
        <end position="169"/>
    </location>
</feature>
<evidence type="ECO:0008006" key="4">
    <source>
        <dbReference type="Google" id="ProtNLM"/>
    </source>
</evidence>
<protein>
    <recommendedName>
        <fullName evidence="4">Transmembrane protein</fullName>
    </recommendedName>
</protein>
<dbReference type="AlphaFoldDB" id="A0AAD1XTM1"/>
<keyword evidence="1" id="KW-1133">Transmembrane helix</keyword>
<dbReference type="EMBL" id="CAMPGE010020428">
    <property type="protein sequence ID" value="CAI2378674.1"/>
    <property type="molecule type" value="Genomic_DNA"/>
</dbReference>